<protein>
    <recommendedName>
        <fullName evidence="6 7">D,D-heptose 1,7-bisphosphate phosphatase</fullName>
        <ecNumber evidence="7">3.1.3.-</ecNumber>
    </recommendedName>
</protein>
<evidence type="ECO:0000256" key="7">
    <source>
        <dbReference type="PIRNR" id="PIRNR004682"/>
    </source>
</evidence>
<dbReference type="EC" id="3.1.3.-" evidence="7"/>
<feature type="binding site" evidence="10">
    <location>
        <position position="135"/>
    </location>
    <ligand>
        <name>Mg(2+)</name>
        <dbReference type="ChEBI" id="CHEBI:18420"/>
    </ligand>
</feature>
<comment type="cofactor">
    <cofactor evidence="10">
        <name>Zn(2+)</name>
        <dbReference type="ChEBI" id="CHEBI:29105"/>
    </cofactor>
</comment>
<dbReference type="PIRSF" id="PIRSF004682">
    <property type="entry name" value="GmhB"/>
    <property type="match status" value="1"/>
</dbReference>
<evidence type="ECO:0000256" key="2">
    <source>
        <dbReference type="ARBA" id="ARBA00022490"/>
    </source>
</evidence>
<comment type="cofactor">
    <cofactor evidence="10">
        <name>Mg(2+)</name>
        <dbReference type="ChEBI" id="CHEBI:18420"/>
    </cofactor>
</comment>
<dbReference type="PANTHER" id="PTHR42891">
    <property type="entry name" value="D-GLYCERO-BETA-D-MANNO-HEPTOSE-1,7-BISPHOSPHATE 7-PHOSPHATASE"/>
    <property type="match status" value="1"/>
</dbReference>
<evidence type="ECO:0000256" key="5">
    <source>
        <dbReference type="ARBA" id="ARBA00023277"/>
    </source>
</evidence>
<dbReference type="GO" id="GO:0005975">
    <property type="term" value="P:carbohydrate metabolic process"/>
    <property type="evidence" value="ECO:0007669"/>
    <property type="project" value="InterPro"/>
</dbReference>
<dbReference type="GO" id="GO:0005737">
    <property type="term" value="C:cytoplasm"/>
    <property type="evidence" value="ECO:0007669"/>
    <property type="project" value="UniProtKB-SubCell"/>
</dbReference>
<proteinExistence type="inferred from homology"/>
<dbReference type="Proteomes" id="UP000319576">
    <property type="component" value="Chromosome"/>
</dbReference>
<dbReference type="InterPro" id="IPR006543">
    <property type="entry name" value="Histidinol-phos"/>
</dbReference>
<keyword evidence="10" id="KW-0862">Zinc</keyword>
<organism evidence="11 12">
    <name type="scientific">Urbifossiella limnaea</name>
    <dbReference type="NCBI Taxonomy" id="2528023"/>
    <lineage>
        <taxon>Bacteria</taxon>
        <taxon>Pseudomonadati</taxon>
        <taxon>Planctomycetota</taxon>
        <taxon>Planctomycetia</taxon>
        <taxon>Gemmatales</taxon>
        <taxon>Gemmataceae</taxon>
        <taxon>Urbifossiella</taxon>
    </lineage>
</organism>
<reference evidence="11 12" key="1">
    <citation type="submission" date="2019-02" db="EMBL/GenBank/DDBJ databases">
        <title>Deep-cultivation of Planctomycetes and their phenomic and genomic characterization uncovers novel biology.</title>
        <authorList>
            <person name="Wiegand S."/>
            <person name="Jogler M."/>
            <person name="Boedeker C."/>
            <person name="Pinto D."/>
            <person name="Vollmers J."/>
            <person name="Rivas-Marin E."/>
            <person name="Kohn T."/>
            <person name="Peeters S.H."/>
            <person name="Heuer A."/>
            <person name="Rast P."/>
            <person name="Oberbeckmann S."/>
            <person name="Bunk B."/>
            <person name="Jeske O."/>
            <person name="Meyerdierks A."/>
            <person name="Storesund J.E."/>
            <person name="Kallscheuer N."/>
            <person name="Luecker S."/>
            <person name="Lage O.M."/>
            <person name="Pohl T."/>
            <person name="Merkel B.J."/>
            <person name="Hornburger P."/>
            <person name="Mueller R.-W."/>
            <person name="Bruemmer F."/>
            <person name="Labrenz M."/>
            <person name="Spormann A.M."/>
            <person name="Op den Camp H."/>
            <person name="Overmann J."/>
            <person name="Amann R."/>
            <person name="Jetten M.S.M."/>
            <person name="Mascher T."/>
            <person name="Medema M.H."/>
            <person name="Devos D.P."/>
            <person name="Kaster A.-K."/>
            <person name="Ovreas L."/>
            <person name="Rohde M."/>
            <person name="Galperin M.Y."/>
            <person name="Jogler C."/>
        </authorList>
    </citation>
    <scope>NUCLEOTIDE SEQUENCE [LARGE SCALE GENOMIC DNA]</scope>
    <source>
        <strain evidence="11 12">ETA_A1</strain>
    </source>
</reference>
<feature type="binding site" evidence="10">
    <location>
        <position position="12"/>
    </location>
    <ligand>
        <name>Mg(2+)</name>
        <dbReference type="ChEBI" id="CHEBI:18420"/>
    </ligand>
</feature>
<evidence type="ECO:0000256" key="6">
    <source>
        <dbReference type="ARBA" id="ARBA00031828"/>
    </source>
</evidence>
<dbReference type="InterPro" id="IPR023214">
    <property type="entry name" value="HAD_sf"/>
</dbReference>
<dbReference type="AlphaFoldDB" id="A0A517XMP1"/>
<evidence type="ECO:0000256" key="10">
    <source>
        <dbReference type="PIRSR" id="PIRSR004682-4"/>
    </source>
</evidence>
<keyword evidence="5 7" id="KW-0119">Carbohydrate metabolism</keyword>
<feature type="binding site" evidence="10">
    <location>
        <position position="91"/>
    </location>
    <ligand>
        <name>Zn(2+)</name>
        <dbReference type="ChEBI" id="CHEBI:29105"/>
    </ligand>
</feature>
<dbReference type="Pfam" id="PF13242">
    <property type="entry name" value="Hydrolase_like"/>
    <property type="match status" value="1"/>
</dbReference>
<evidence type="ECO:0000313" key="12">
    <source>
        <dbReference type="Proteomes" id="UP000319576"/>
    </source>
</evidence>
<dbReference type="OrthoDB" id="9801899at2"/>
<dbReference type="Gene3D" id="3.40.50.1000">
    <property type="entry name" value="HAD superfamily/HAD-like"/>
    <property type="match status" value="1"/>
</dbReference>
<comment type="subcellular location">
    <subcellularLocation>
        <location evidence="1 7">Cytoplasm</location>
    </subcellularLocation>
</comment>
<keyword evidence="3 10" id="KW-0479">Metal-binding</keyword>
<name>A0A517XMP1_9BACT</name>
<dbReference type="Pfam" id="PF13344">
    <property type="entry name" value="Hydrolase_6"/>
    <property type="match status" value="1"/>
</dbReference>
<gene>
    <name evidence="11" type="primary">gmhB</name>
    <name evidence="11" type="ORF">ETAA1_06750</name>
</gene>
<feature type="site" description="Contributes to substrate recognition" evidence="9">
    <location>
        <position position="110"/>
    </location>
</feature>
<dbReference type="InterPro" id="IPR006549">
    <property type="entry name" value="HAD-SF_hydro_IIIA"/>
</dbReference>
<feature type="active site" description="Proton donor" evidence="8">
    <location>
        <position position="12"/>
    </location>
</feature>
<keyword evidence="2 7" id="KW-0963">Cytoplasm</keyword>
<dbReference type="KEGG" id="uli:ETAA1_06750"/>
<dbReference type="InterPro" id="IPR004446">
    <property type="entry name" value="Heptose_bisP_phosphatase"/>
</dbReference>
<evidence type="ECO:0000256" key="3">
    <source>
        <dbReference type="ARBA" id="ARBA00022723"/>
    </source>
</evidence>
<feature type="site" description="Contributes to substrate recognition" evidence="9">
    <location>
        <position position="109"/>
    </location>
</feature>
<feature type="site" description="Stabilizes the phosphoryl group" evidence="9">
    <location>
        <position position="52"/>
    </location>
</feature>
<dbReference type="InterPro" id="IPR036412">
    <property type="entry name" value="HAD-like_sf"/>
</dbReference>
<accession>A0A517XMP1</accession>
<feature type="active site" description="Nucleophile" evidence="8">
    <location>
        <position position="10"/>
    </location>
</feature>
<evidence type="ECO:0000256" key="4">
    <source>
        <dbReference type="ARBA" id="ARBA00022801"/>
    </source>
</evidence>
<dbReference type="CDD" id="cd07503">
    <property type="entry name" value="HAD_HisB-N"/>
    <property type="match status" value="1"/>
</dbReference>
<evidence type="ECO:0000256" key="9">
    <source>
        <dbReference type="PIRSR" id="PIRSR004682-3"/>
    </source>
</evidence>
<dbReference type="GO" id="GO:0046872">
    <property type="term" value="F:metal ion binding"/>
    <property type="evidence" value="ECO:0007669"/>
    <property type="project" value="UniProtKB-KW"/>
</dbReference>
<sequence length="197" mass="20438">MNLRPAVFLDRDGVLIEDAHYVGCTSRVRLIPGAAEAVAALNRAGRAVVVVTNQAGVAKGMFTEAAVEAVHAFLAEQIAGYGARIDAFYYCPHHPDGEVAAYRTRCECRKPGAGMLRAAAADLGLDPTQSWMVGDRETDLAAGAAVGCRTVLVRTGYGAGVDATALDRDGLNLELVATDLADAVAKLGLGAAARRAA</sequence>
<evidence type="ECO:0000256" key="1">
    <source>
        <dbReference type="ARBA" id="ARBA00004496"/>
    </source>
</evidence>
<dbReference type="InterPro" id="IPR006357">
    <property type="entry name" value="HAD-SF_hydro_IIA"/>
</dbReference>
<dbReference type="PANTHER" id="PTHR42891:SF1">
    <property type="entry name" value="D-GLYCERO-BETA-D-MANNO-HEPTOSE-1,7-BISPHOSPHATE 7-PHOSPHATASE"/>
    <property type="match status" value="1"/>
</dbReference>
<feature type="binding site" evidence="10">
    <location>
        <position position="108"/>
    </location>
    <ligand>
        <name>Zn(2+)</name>
        <dbReference type="ChEBI" id="CHEBI:29105"/>
    </ligand>
</feature>
<feature type="binding site" evidence="10">
    <location>
        <position position="106"/>
    </location>
    <ligand>
        <name>Zn(2+)</name>
        <dbReference type="ChEBI" id="CHEBI:29105"/>
    </ligand>
</feature>
<feature type="binding site" evidence="10">
    <location>
        <position position="10"/>
    </location>
    <ligand>
        <name>Mg(2+)</name>
        <dbReference type="ChEBI" id="CHEBI:18420"/>
    </ligand>
</feature>
<dbReference type="RefSeq" id="WP_145234293.1">
    <property type="nucleotide sequence ID" value="NZ_CP036273.1"/>
</dbReference>
<evidence type="ECO:0000313" key="11">
    <source>
        <dbReference type="EMBL" id="QDU18779.1"/>
    </source>
</evidence>
<dbReference type="SUPFAM" id="SSF56784">
    <property type="entry name" value="HAD-like"/>
    <property type="match status" value="1"/>
</dbReference>
<dbReference type="EMBL" id="CP036273">
    <property type="protein sequence ID" value="QDU18779.1"/>
    <property type="molecule type" value="Genomic_DNA"/>
</dbReference>
<dbReference type="GO" id="GO:0016791">
    <property type="term" value="F:phosphatase activity"/>
    <property type="evidence" value="ECO:0007669"/>
    <property type="project" value="InterPro"/>
</dbReference>
<evidence type="ECO:0000256" key="8">
    <source>
        <dbReference type="PIRSR" id="PIRSR004682-1"/>
    </source>
</evidence>
<dbReference type="NCBIfam" id="TIGR01662">
    <property type="entry name" value="HAD-SF-IIIA"/>
    <property type="match status" value="1"/>
</dbReference>
<keyword evidence="12" id="KW-1185">Reference proteome</keyword>
<feature type="binding site" evidence="10">
    <location>
        <position position="93"/>
    </location>
    <ligand>
        <name>Zn(2+)</name>
        <dbReference type="ChEBI" id="CHEBI:29105"/>
    </ligand>
</feature>
<dbReference type="NCBIfam" id="TIGR01656">
    <property type="entry name" value="Histidinol-ppas"/>
    <property type="match status" value="1"/>
</dbReference>
<keyword evidence="10" id="KW-0460">Magnesium</keyword>
<keyword evidence="4 7" id="KW-0378">Hydrolase</keyword>
<comment type="similarity">
    <text evidence="7">Belongs to the gmhB family.</text>
</comment>